<name>A0A085MJ02_9BILA</name>
<evidence type="ECO:0000313" key="3">
    <source>
        <dbReference type="Proteomes" id="UP000030764"/>
    </source>
</evidence>
<protein>
    <submittedName>
        <fullName evidence="1">Uncharacterized protein</fullName>
    </submittedName>
</protein>
<keyword evidence="3" id="KW-1185">Reference proteome</keyword>
<dbReference type="Proteomes" id="UP000030764">
    <property type="component" value="Unassembled WGS sequence"/>
</dbReference>
<sequence length="112" mass="12964">MSAIPTACHDRSHVGLVRHNRAPHDADFEKPRKTMYYSKNAYNSKDSPFHSVFESTVFERAADGEISVNGHDYDDPNRGLISRISQRIPVSVSFHIISMRWRILIQQHWKTV</sequence>
<dbReference type="Proteomes" id="UP000030758">
    <property type="component" value="Unassembled WGS sequence"/>
</dbReference>
<gene>
    <name evidence="1" type="ORF">M513_02083</name>
    <name evidence="2" type="ORF">M514_02083</name>
</gene>
<proteinExistence type="predicted"/>
<accession>A0A085MJ02</accession>
<dbReference type="EMBL" id="KL367575">
    <property type="protein sequence ID" value="KFD63359.1"/>
    <property type="molecule type" value="Genomic_DNA"/>
</dbReference>
<dbReference type="EMBL" id="KL363190">
    <property type="protein sequence ID" value="KFD57198.1"/>
    <property type="molecule type" value="Genomic_DNA"/>
</dbReference>
<dbReference type="AlphaFoldDB" id="A0A085MJ02"/>
<evidence type="ECO:0000313" key="2">
    <source>
        <dbReference type="EMBL" id="KFD63359.1"/>
    </source>
</evidence>
<reference evidence="1 3" key="1">
    <citation type="journal article" date="2014" name="Nat. Genet.">
        <title>Genome and transcriptome of the porcine whipworm Trichuris suis.</title>
        <authorList>
            <person name="Jex A.R."/>
            <person name="Nejsum P."/>
            <person name="Schwarz E.M."/>
            <person name="Hu L."/>
            <person name="Young N.D."/>
            <person name="Hall R.S."/>
            <person name="Korhonen P.K."/>
            <person name="Liao S."/>
            <person name="Thamsborg S."/>
            <person name="Xia J."/>
            <person name="Xu P."/>
            <person name="Wang S."/>
            <person name="Scheerlinck J.P."/>
            <person name="Hofmann A."/>
            <person name="Sternberg P.W."/>
            <person name="Wang J."/>
            <person name="Gasser R.B."/>
        </authorList>
    </citation>
    <scope>NUCLEOTIDE SEQUENCE [LARGE SCALE GENOMIC DNA]</scope>
    <source>
        <strain evidence="2">DCEP-RM93F</strain>
        <strain evidence="1">DCEP-RM93M</strain>
    </source>
</reference>
<organism evidence="1 3">
    <name type="scientific">Trichuris suis</name>
    <name type="common">pig whipworm</name>
    <dbReference type="NCBI Taxonomy" id="68888"/>
    <lineage>
        <taxon>Eukaryota</taxon>
        <taxon>Metazoa</taxon>
        <taxon>Ecdysozoa</taxon>
        <taxon>Nematoda</taxon>
        <taxon>Enoplea</taxon>
        <taxon>Dorylaimia</taxon>
        <taxon>Trichinellida</taxon>
        <taxon>Trichuridae</taxon>
        <taxon>Trichuris</taxon>
    </lineage>
</organism>
<evidence type="ECO:0000313" key="1">
    <source>
        <dbReference type="EMBL" id="KFD57198.1"/>
    </source>
</evidence>